<evidence type="ECO:0000313" key="2">
    <source>
        <dbReference type="EMBL" id="MBC9208199.1"/>
    </source>
</evidence>
<dbReference type="Proteomes" id="UP000626026">
    <property type="component" value="Unassembled WGS sequence"/>
</dbReference>
<keyword evidence="3" id="KW-1185">Reference proteome</keyword>
<proteinExistence type="predicted"/>
<name>A0ABR7RNR6_9PROT</name>
<dbReference type="RefSeq" id="WP_187785361.1">
    <property type="nucleotide sequence ID" value="NZ_JACTVA010000028.1"/>
</dbReference>
<organism evidence="2 3">
    <name type="scientific">Teichococcus aerophilus</name>
    <dbReference type="NCBI Taxonomy" id="1224513"/>
    <lineage>
        <taxon>Bacteria</taxon>
        <taxon>Pseudomonadati</taxon>
        <taxon>Pseudomonadota</taxon>
        <taxon>Alphaproteobacteria</taxon>
        <taxon>Acetobacterales</taxon>
        <taxon>Roseomonadaceae</taxon>
        <taxon>Roseomonas</taxon>
    </lineage>
</organism>
<feature type="region of interest" description="Disordered" evidence="1">
    <location>
        <begin position="255"/>
        <end position="274"/>
    </location>
</feature>
<feature type="compositionally biased region" description="Basic and acidic residues" evidence="1">
    <location>
        <begin position="51"/>
        <end position="60"/>
    </location>
</feature>
<comment type="caution">
    <text evidence="2">The sequence shown here is derived from an EMBL/GenBank/DDBJ whole genome shotgun (WGS) entry which is preliminary data.</text>
</comment>
<sequence length="274" mass="30331">MSASTIPQKAKAAPMKYQSILKAQAEGRKLASAEIRAAIDEAAAALPSARAEADRIEKQRKASLLTASDEEMEKAERQVAERRRTAERIEVALDVLRGLLTTAEAQDAVQQVKELEEAFQQKLGALEGAWKKSYPGALATVKKLLALEAEAETAFRLWSLGQERWAKQADENQPPLAEATGFPSRPLGLSLLRRMVQMPDAQGRLCAEDAILPRSDEMLRCSGLERLESLDEHAASVRARKAEFAEMIRRKEAAFDDPQVNKVNRPRNGNYPVE</sequence>
<reference evidence="2 3" key="1">
    <citation type="journal article" date="2013" name="Int. J. Syst. Evol. Microbiol.">
        <title>Roseomonas aerophila sp. nov., isolated from air.</title>
        <authorList>
            <person name="Kim S.J."/>
            <person name="Weon H.Y."/>
            <person name="Ahn J.H."/>
            <person name="Hong S.B."/>
            <person name="Seok S.J."/>
            <person name="Whang K.S."/>
            <person name="Kwon S.W."/>
        </authorList>
    </citation>
    <scope>NUCLEOTIDE SEQUENCE [LARGE SCALE GENOMIC DNA]</scope>
    <source>
        <strain evidence="2 3">NBRC 108923</strain>
    </source>
</reference>
<evidence type="ECO:0000256" key="1">
    <source>
        <dbReference type="SAM" id="MobiDB-lite"/>
    </source>
</evidence>
<accession>A0ABR7RNR6</accession>
<gene>
    <name evidence="2" type="ORF">IBL26_15250</name>
</gene>
<protein>
    <submittedName>
        <fullName evidence="2">Uncharacterized protein</fullName>
    </submittedName>
</protein>
<feature type="region of interest" description="Disordered" evidence="1">
    <location>
        <begin position="50"/>
        <end position="79"/>
    </location>
</feature>
<evidence type="ECO:0000313" key="3">
    <source>
        <dbReference type="Proteomes" id="UP000626026"/>
    </source>
</evidence>
<dbReference type="EMBL" id="JACTVA010000028">
    <property type="protein sequence ID" value="MBC9208199.1"/>
    <property type="molecule type" value="Genomic_DNA"/>
</dbReference>